<sequence length="364" mass="40951">MLTLTNQFACFDESKTIVTVRKEYDFFTDDFPSARGGADVARDAVQELQKTKVDGVVSEDISSDSPKNDSSVSKPSHIPLENETIALEAPFAPYNNEVVISQIPSSSRADSRVVRKSPPPPKTATRTYTTPLANEPLLTGIPTDAPVLLVIGAPGAQKANIARYLAQKYEGFLFLSMGVLLRAKVSAESRDELWQRVERKMDQGEPVPMKLCRELLYHQLHRYGKTSWGFVIEGYPRTEAQLVDIQSVLKRIDIAILIDCTEQFCIDTLSRRFRDGSEVRPDDSPNVVKRRLALFKQNTLPMLKLLDESGLLRVVGNPFFLLHYVVNNVLHASYERYFPNLAQGRAICYLIPTANEYYESTKES</sequence>
<evidence type="ECO:0000256" key="4">
    <source>
        <dbReference type="RuleBase" id="RU003330"/>
    </source>
</evidence>
<dbReference type="Gene3D" id="3.40.50.300">
    <property type="entry name" value="P-loop containing nucleotide triphosphate hydrolases"/>
    <property type="match status" value="1"/>
</dbReference>
<dbReference type="EMBL" id="JAVFWL010000006">
    <property type="protein sequence ID" value="KAK6762331.1"/>
    <property type="molecule type" value="Genomic_DNA"/>
</dbReference>
<evidence type="ECO:0008006" key="8">
    <source>
        <dbReference type="Google" id="ProtNLM"/>
    </source>
</evidence>
<dbReference type="Proteomes" id="UP001303046">
    <property type="component" value="Unassembled WGS sequence"/>
</dbReference>
<dbReference type="CDD" id="cd01428">
    <property type="entry name" value="ADK"/>
    <property type="match status" value="1"/>
</dbReference>
<feature type="region of interest" description="Disordered" evidence="5">
    <location>
        <begin position="55"/>
        <end position="76"/>
    </location>
</feature>
<evidence type="ECO:0000256" key="1">
    <source>
        <dbReference type="ARBA" id="ARBA00022679"/>
    </source>
</evidence>
<accession>A0ABR1EKB8</accession>
<dbReference type="PANTHER" id="PTHR23359">
    <property type="entry name" value="NUCLEOTIDE KINASE"/>
    <property type="match status" value="1"/>
</dbReference>
<dbReference type="PRINTS" id="PR00094">
    <property type="entry name" value="ADENYLTKNASE"/>
</dbReference>
<feature type="compositionally biased region" description="Low complexity" evidence="5">
    <location>
        <begin position="63"/>
        <end position="76"/>
    </location>
</feature>
<reference evidence="6 7" key="1">
    <citation type="submission" date="2023-08" db="EMBL/GenBank/DDBJ databases">
        <title>A Necator americanus chromosomal reference genome.</title>
        <authorList>
            <person name="Ilik V."/>
            <person name="Petrzelkova K.J."/>
            <person name="Pardy F."/>
            <person name="Fuh T."/>
            <person name="Niatou-Singa F.S."/>
            <person name="Gouil Q."/>
            <person name="Baker L."/>
            <person name="Ritchie M.E."/>
            <person name="Jex A.R."/>
            <person name="Gazzola D."/>
            <person name="Li H."/>
            <person name="Toshio Fujiwara R."/>
            <person name="Zhan B."/>
            <person name="Aroian R.V."/>
            <person name="Pafco B."/>
            <person name="Schwarz E.M."/>
        </authorList>
    </citation>
    <scope>NUCLEOTIDE SEQUENCE [LARGE SCALE GENOMIC DNA]</scope>
    <source>
        <strain evidence="6 7">Aroian</strain>
        <tissue evidence="6">Whole animal</tissue>
    </source>
</reference>
<evidence type="ECO:0000256" key="3">
    <source>
        <dbReference type="ARBA" id="ARBA00022777"/>
    </source>
</evidence>
<organism evidence="6 7">
    <name type="scientific">Necator americanus</name>
    <name type="common">Human hookworm</name>
    <dbReference type="NCBI Taxonomy" id="51031"/>
    <lineage>
        <taxon>Eukaryota</taxon>
        <taxon>Metazoa</taxon>
        <taxon>Ecdysozoa</taxon>
        <taxon>Nematoda</taxon>
        <taxon>Chromadorea</taxon>
        <taxon>Rhabditida</taxon>
        <taxon>Rhabditina</taxon>
        <taxon>Rhabditomorpha</taxon>
        <taxon>Strongyloidea</taxon>
        <taxon>Ancylostomatidae</taxon>
        <taxon>Bunostominae</taxon>
        <taxon>Necator</taxon>
    </lineage>
</organism>
<feature type="region of interest" description="Disordered" evidence="5">
    <location>
        <begin position="109"/>
        <end position="128"/>
    </location>
</feature>
<comment type="caution">
    <text evidence="6">The sequence shown here is derived from an EMBL/GenBank/DDBJ whole genome shotgun (WGS) entry which is preliminary data.</text>
</comment>
<evidence type="ECO:0000313" key="7">
    <source>
        <dbReference type="Proteomes" id="UP001303046"/>
    </source>
</evidence>
<keyword evidence="7" id="KW-1185">Reference proteome</keyword>
<dbReference type="InterPro" id="IPR000850">
    <property type="entry name" value="Adenylat/UMP-CMP_kin"/>
</dbReference>
<proteinExistence type="inferred from homology"/>
<keyword evidence="2" id="KW-0547">Nucleotide-binding</keyword>
<dbReference type="InterPro" id="IPR027417">
    <property type="entry name" value="P-loop_NTPase"/>
</dbReference>
<evidence type="ECO:0000256" key="2">
    <source>
        <dbReference type="ARBA" id="ARBA00022741"/>
    </source>
</evidence>
<evidence type="ECO:0000256" key="5">
    <source>
        <dbReference type="SAM" id="MobiDB-lite"/>
    </source>
</evidence>
<keyword evidence="3 4" id="KW-0418">Kinase</keyword>
<dbReference type="SUPFAM" id="SSF52540">
    <property type="entry name" value="P-loop containing nucleoside triphosphate hydrolases"/>
    <property type="match status" value="1"/>
</dbReference>
<gene>
    <name evidence="6" type="primary">Necator_chrX.g23318</name>
    <name evidence="6" type="ORF">RB195_023155</name>
</gene>
<evidence type="ECO:0000313" key="6">
    <source>
        <dbReference type="EMBL" id="KAK6762331.1"/>
    </source>
</evidence>
<comment type="similarity">
    <text evidence="4">Belongs to the adenylate kinase family.</text>
</comment>
<keyword evidence="1 4" id="KW-0808">Transferase</keyword>
<protein>
    <recommendedName>
        <fullName evidence="8">Adenylate kinase</fullName>
    </recommendedName>
</protein>
<name>A0ABR1EKB8_NECAM</name>
<dbReference type="Pfam" id="PF00406">
    <property type="entry name" value="ADK"/>
    <property type="match status" value="1"/>
</dbReference>